<name>A0ABP2S9P7_LEPBO</name>
<comment type="caution">
    <text evidence="2">The sequence shown here is derived from an EMBL/GenBank/DDBJ whole genome shotgun (WGS) entry which is preliminary data.</text>
</comment>
<feature type="compositionally biased region" description="Polar residues" evidence="1">
    <location>
        <begin position="31"/>
        <end position="43"/>
    </location>
</feature>
<gene>
    <name evidence="2" type="ORF">LEP1GSC128_2116</name>
</gene>
<evidence type="ECO:0000256" key="1">
    <source>
        <dbReference type="SAM" id="MobiDB-lite"/>
    </source>
</evidence>
<dbReference type="Proteomes" id="UP000002837">
    <property type="component" value="Unassembled WGS sequence"/>
</dbReference>
<sequence length="43" mass="4630">MDEKDSATESNIDFLSEEGVLSAPPSDEKLSQGTNVRFASLTL</sequence>
<evidence type="ECO:0000313" key="3">
    <source>
        <dbReference type="Proteomes" id="UP000002837"/>
    </source>
</evidence>
<protein>
    <submittedName>
        <fullName evidence="2">Uncharacterized protein</fullName>
    </submittedName>
</protein>
<proteinExistence type="predicted"/>
<keyword evidence="3" id="KW-1185">Reference proteome</keyword>
<organism evidence="2 3">
    <name type="scientific">Leptospira borgpetersenii str. 200801926</name>
    <dbReference type="NCBI Taxonomy" id="1193009"/>
    <lineage>
        <taxon>Bacteria</taxon>
        <taxon>Pseudomonadati</taxon>
        <taxon>Spirochaetota</taxon>
        <taxon>Spirochaetia</taxon>
        <taxon>Leptospirales</taxon>
        <taxon>Leptospiraceae</taxon>
        <taxon>Leptospira</taxon>
    </lineage>
</organism>
<feature type="region of interest" description="Disordered" evidence="1">
    <location>
        <begin position="1"/>
        <end position="43"/>
    </location>
</feature>
<reference evidence="2" key="1">
    <citation type="submission" date="2012-09" db="EMBL/GenBank/DDBJ databases">
        <authorList>
            <person name="Harkins D.M."/>
            <person name="Durkin A.S."/>
            <person name="Brinkac L.M."/>
            <person name="Selengut J.D."/>
            <person name="Sanka R."/>
            <person name="DePew J."/>
            <person name="Purushe J."/>
            <person name="Picardeau M."/>
            <person name="Werts C."/>
            <person name="Goarant C."/>
            <person name="Vinetz J.M."/>
            <person name="Sutton G.G."/>
            <person name="Nelson W.C."/>
            <person name="Fouts D.E."/>
        </authorList>
    </citation>
    <scope>NUCLEOTIDE SEQUENCE [LARGE SCALE GENOMIC DNA]</scope>
    <source>
        <strain evidence="2">200801926</strain>
    </source>
</reference>
<accession>A0ABP2S9P7</accession>
<dbReference type="EMBL" id="AKWJ02000012">
    <property type="protein sequence ID" value="EKP15378.1"/>
    <property type="molecule type" value="Genomic_DNA"/>
</dbReference>
<evidence type="ECO:0000313" key="2">
    <source>
        <dbReference type="EMBL" id="EKP15378.1"/>
    </source>
</evidence>